<dbReference type="Proteomes" id="UP000035481">
    <property type="component" value="Unassembled WGS sequence"/>
</dbReference>
<dbReference type="OrthoDB" id="123261at2"/>
<dbReference type="EMBL" id="JPLA01000013">
    <property type="protein sequence ID" value="KLD64910.1"/>
    <property type="molecule type" value="Genomic_DNA"/>
</dbReference>
<evidence type="ECO:0000256" key="1">
    <source>
        <dbReference type="SAM" id="Phobius"/>
    </source>
</evidence>
<keyword evidence="1" id="KW-0472">Membrane</keyword>
<dbReference type="InterPro" id="IPR021741">
    <property type="entry name" value="DUF3311"/>
</dbReference>
<dbReference type="PANTHER" id="PTHR40034:SF1">
    <property type="entry name" value="BSL5891 PROTEIN"/>
    <property type="match status" value="1"/>
</dbReference>
<proteinExistence type="predicted"/>
<dbReference type="PATRIC" id="fig|1440762.4.peg.487"/>
<dbReference type="RefSeq" id="WP_046970893.1">
    <property type="nucleotide sequence ID" value="NZ_JPLA01000013.1"/>
</dbReference>
<organism evidence="2 3">
    <name type="scientific">Dyella japonica DSM 16301</name>
    <dbReference type="NCBI Taxonomy" id="1440762"/>
    <lineage>
        <taxon>Bacteria</taxon>
        <taxon>Pseudomonadati</taxon>
        <taxon>Pseudomonadota</taxon>
        <taxon>Gammaproteobacteria</taxon>
        <taxon>Lysobacterales</taxon>
        <taxon>Rhodanobacteraceae</taxon>
        <taxon>Dyella</taxon>
    </lineage>
</organism>
<sequence>MARDRIRLISLLLLLPFVGLLWVSSYNKAEPALWGFPFFYWYQLLWVPITVILLWIVYGTSRHDD</sequence>
<keyword evidence="1" id="KW-0812">Transmembrane</keyword>
<protein>
    <submittedName>
        <fullName evidence="2">Membrane protein</fullName>
    </submittedName>
</protein>
<comment type="caution">
    <text evidence="2">The sequence shown here is derived from an EMBL/GenBank/DDBJ whole genome shotgun (WGS) entry which is preliminary data.</text>
</comment>
<dbReference type="STRING" id="1440762.Y882_05710"/>
<dbReference type="Pfam" id="PF11755">
    <property type="entry name" value="DUF3311"/>
    <property type="match status" value="1"/>
</dbReference>
<gene>
    <name evidence="2" type="ORF">Y882_05710</name>
</gene>
<reference evidence="2 3" key="1">
    <citation type="journal article" date="2015" name="Antonie Van Leeuwenhoek">
        <title>A phylogenomic and molecular marker based taxonomic framework for the order Xanthomonadales: proposal to transfer the families Algiphilaceae and Solimonadaceae to the order Nevskiales ord. nov. and to create a new family within the order Xanthomonadales, the family Rhodanobacteraceae fam. nov., containing the genus Rhodanobacter and its closest relatives.</title>
        <authorList>
            <person name="Naushad S."/>
            <person name="Adeolu M."/>
            <person name="Wong S."/>
            <person name="Sohail M."/>
            <person name="Schellhorn H.E."/>
            <person name="Gupta R.S."/>
        </authorList>
    </citation>
    <scope>NUCLEOTIDE SEQUENCE [LARGE SCALE GENOMIC DNA]</scope>
    <source>
        <strain evidence="2 3">DSM 16301</strain>
    </source>
</reference>
<accession>A0A0G9H502</accession>
<dbReference type="PANTHER" id="PTHR40034">
    <property type="entry name" value="BSL5891 PROTEIN"/>
    <property type="match status" value="1"/>
</dbReference>
<feature type="transmembrane region" description="Helical" evidence="1">
    <location>
        <begin position="39"/>
        <end position="58"/>
    </location>
</feature>
<name>A0A0G9H502_9GAMM</name>
<evidence type="ECO:0000313" key="3">
    <source>
        <dbReference type="Proteomes" id="UP000035481"/>
    </source>
</evidence>
<dbReference type="AlphaFoldDB" id="A0A0G9H502"/>
<evidence type="ECO:0000313" key="2">
    <source>
        <dbReference type="EMBL" id="KLD64910.1"/>
    </source>
</evidence>
<keyword evidence="1" id="KW-1133">Transmembrane helix</keyword>